<comment type="catalytic activity">
    <reaction evidence="3">
        <text>ATP + H2O = ADP + phosphate + H(+)</text>
        <dbReference type="Rhea" id="RHEA:13065"/>
        <dbReference type="ChEBI" id="CHEBI:15377"/>
        <dbReference type="ChEBI" id="CHEBI:15378"/>
        <dbReference type="ChEBI" id="CHEBI:30616"/>
        <dbReference type="ChEBI" id="CHEBI:43474"/>
        <dbReference type="ChEBI" id="CHEBI:456216"/>
        <dbReference type="EC" id="5.6.2.3"/>
    </reaction>
</comment>
<comment type="catalytic activity">
    <reaction evidence="2">
        <text>Couples ATP hydrolysis with the unwinding of duplex DNA by translocating in the 3'-5' direction.</text>
        <dbReference type="EC" id="5.6.2.4"/>
    </reaction>
</comment>
<feature type="coiled-coil region" evidence="5">
    <location>
        <begin position="333"/>
        <end position="360"/>
    </location>
</feature>
<evidence type="ECO:0000256" key="4">
    <source>
        <dbReference type="ARBA" id="ARBA00048988"/>
    </source>
</evidence>
<dbReference type="EMBL" id="JJQQ01000042">
    <property type="protein sequence ID" value="KKH69007.1"/>
    <property type="molecule type" value="Genomic_DNA"/>
</dbReference>
<keyword evidence="5" id="KW-0175">Coiled coil</keyword>
<dbReference type="Gene3D" id="3.40.50.300">
    <property type="entry name" value="P-loop containing nucleotide triphosphate hydrolases"/>
    <property type="match status" value="2"/>
</dbReference>
<dbReference type="GO" id="GO:0043139">
    <property type="term" value="F:5'-3' DNA helicase activity"/>
    <property type="evidence" value="ECO:0007669"/>
    <property type="project" value="UniProtKB-EC"/>
</dbReference>
<dbReference type="RefSeq" id="WP_052735722.1">
    <property type="nucleotide sequence ID" value="NZ_JJQQ01000042.1"/>
</dbReference>
<dbReference type="SUPFAM" id="SSF52540">
    <property type="entry name" value="P-loop containing nucleoside triphosphate hydrolases"/>
    <property type="match status" value="1"/>
</dbReference>
<comment type="similarity">
    <text evidence="1">Belongs to the HerA family.</text>
</comment>
<dbReference type="PATRIC" id="fig|2209.87.peg.3093"/>
<feature type="domain" description="Helicase HerA central" evidence="7">
    <location>
        <begin position="500"/>
        <end position="726"/>
    </location>
</feature>
<name>A0A0F8Q1Q8_METMZ</name>
<feature type="compositionally biased region" description="Low complexity" evidence="6">
    <location>
        <begin position="289"/>
        <end position="303"/>
    </location>
</feature>
<accession>A0A0F8Q1Q8</accession>
<dbReference type="Proteomes" id="UP000033933">
    <property type="component" value="Unassembled WGS sequence"/>
</dbReference>
<reference evidence="8 9" key="1">
    <citation type="journal article" date="2015" name="ISME J.">
        <title>Genomic and phenotypic differentiation among Methanosarcina mazei populations from Columbia River sediment.</title>
        <authorList>
            <person name="Youngblut N.D."/>
            <person name="Wirth J.S."/>
            <person name="Henriksen J.R."/>
            <person name="Smith M."/>
            <person name="Simon H."/>
            <person name="Metcalf W.W."/>
            <person name="Whitaker R.J."/>
        </authorList>
    </citation>
    <scope>NUCLEOTIDE SEQUENCE [LARGE SCALE GENOMIC DNA]</scope>
    <source>
        <strain evidence="8 9">1.H.M.0.1</strain>
    </source>
</reference>
<dbReference type="PANTHER" id="PTHR42957:SF1">
    <property type="entry name" value="HELICASE MJ1565-RELATED"/>
    <property type="match status" value="1"/>
</dbReference>
<evidence type="ECO:0000313" key="8">
    <source>
        <dbReference type="EMBL" id="KKH69007.1"/>
    </source>
</evidence>
<dbReference type="InterPro" id="IPR027417">
    <property type="entry name" value="P-loop_NTPase"/>
</dbReference>
<gene>
    <name evidence="8" type="ORF">DU87_13995</name>
</gene>
<protein>
    <recommendedName>
        <fullName evidence="7">Helicase HerA central domain-containing protein</fullName>
    </recommendedName>
</protein>
<comment type="catalytic activity">
    <reaction evidence="4">
        <text>ATP + H2O = ADP + phosphate + H(+)</text>
        <dbReference type="Rhea" id="RHEA:13065"/>
        <dbReference type="ChEBI" id="CHEBI:15377"/>
        <dbReference type="ChEBI" id="CHEBI:15378"/>
        <dbReference type="ChEBI" id="CHEBI:30616"/>
        <dbReference type="ChEBI" id="CHEBI:43474"/>
        <dbReference type="ChEBI" id="CHEBI:456216"/>
        <dbReference type="EC" id="5.6.2.4"/>
    </reaction>
</comment>
<proteinExistence type="inferred from homology"/>
<evidence type="ECO:0000256" key="6">
    <source>
        <dbReference type="SAM" id="MobiDB-lite"/>
    </source>
</evidence>
<dbReference type="Pfam" id="PF01935">
    <property type="entry name" value="DUF87"/>
    <property type="match status" value="1"/>
</dbReference>
<evidence type="ECO:0000256" key="2">
    <source>
        <dbReference type="ARBA" id="ARBA00034617"/>
    </source>
</evidence>
<evidence type="ECO:0000256" key="1">
    <source>
        <dbReference type="ARBA" id="ARBA00007816"/>
    </source>
</evidence>
<evidence type="ECO:0000313" key="9">
    <source>
        <dbReference type="Proteomes" id="UP000033933"/>
    </source>
</evidence>
<feature type="region of interest" description="Disordered" evidence="6">
    <location>
        <begin position="289"/>
        <end position="328"/>
    </location>
</feature>
<evidence type="ECO:0000256" key="3">
    <source>
        <dbReference type="ARBA" id="ARBA00048954"/>
    </source>
</evidence>
<dbReference type="InterPro" id="IPR008571">
    <property type="entry name" value="HerA-like"/>
</dbReference>
<comment type="caution">
    <text evidence="8">The sequence shown here is derived from an EMBL/GenBank/DDBJ whole genome shotgun (WGS) entry which is preliminary data.</text>
</comment>
<dbReference type="GO" id="GO:0043138">
    <property type="term" value="F:3'-5' DNA helicase activity"/>
    <property type="evidence" value="ECO:0007669"/>
    <property type="project" value="UniProtKB-EC"/>
</dbReference>
<sequence length="1072" mass="120795">MRYTEERTKMQNRVSEIMQNGLEIADLFINKNYLIDIGKCEPILLEDTQRSFSYISMFEISKIVYDRDENINDKLVSVYSALSNFGSSALLIIFSDREGVKFYLGTRDINQPNTAKEILQKSLRGNFPGIDINEQSSPEIERLLESHIPNVYSNMAVSSVSIVPSARDDDKDKFVQGMEKFIDSMSGEKYTAVLISSPLSKANLENKKRGYEELYSTLSQFSQANMTYGENNSEAVAIGISDSFSKSINEGISDTTGTNMSTSSGTNKSRNHGHNYSVFLIGFNSGKSDGTNTGNSTGSSTGHTDTRSESESTSNTKSDTKTSTEGTSTTIAITRQNKTVQELLEKIDEQLDRIKNCEAYGLWDSACYFISEDPETSIVAANTYKALVAGEKTSVENSFINLWNNEYENSGKNLMILDYLRHGLHPQFRYLPNSGEGIYTEQRITPASMISGVELPILMGIPHKSVVGVTSVNSVAFGRNVFVKEQKSSSRSVDIGAVYHMGEVFENNRVKLDLESLTAHCFITGSTGSGKSNTTYKIIEELISQKNNVKFLVIEPAKGEYKLAFGGMPDINIFTTNPRYYDMLSINPFEFNGEIHVLEHLDRLIEIFSACWPLYAAMPALLKASFEKAYILHGWDLNHSVHINRGNGKFPTFKDIVEILPQLLEESKFSAETKGDYIGALVTRVESLTNGLVGQIFTGHAIDDDVLFNQNTIVDLSRIGSTETKALLMGMLVLKLSEFRQSTSVGTNLPLKHVTILEEAHNLLKRTSTNQNQESANVQGKSVEMISNSIAEMRTFGEGFIIVDQSPTAVDISAIKNTNTKIIMRLPERSDCEVAGCSIGLKDEQITELTKLDKGVAAIYQNNWLEAVLTKIDKSSDLYEISSTLTQDRKYKTALIGELLTELIAQDADENFNMSWFNTIINSSKVSKFAKTEIRNLFLEYQKKFRTDQQQFAFSELIFKLMNCNDLFRIFENKLPEMVLEESEIDDSVVNTCKIWSDCVYNNLDRYADFYDKKTKYRTFRSLLLYMIQSEPNDYRYKLVLYCIGEELWKQIMSEFDYETNEVHCNTERQIN</sequence>
<dbReference type="InterPro" id="IPR002789">
    <property type="entry name" value="HerA_central"/>
</dbReference>
<dbReference type="AlphaFoldDB" id="A0A0F8Q1Q8"/>
<dbReference type="PANTHER" id="PTHR42957">
    <property type="entry name" value="HELICASE MJ1565-RELATED"/>
    <property type="match status" value="1"/>
</dbReference>
<evidence type="ECO:0000259" key="7">
    <source>
        <dbReference type="Pfam" id="PF01935"/>
    </source>
</evidence>
<feature type="compositionally biased region" description="Low complexity" evidence="6">
    <location>
        <begin position="253"/>
        <end position="268"/>
    </location>
</feature>
<organism evidence="8 9">
    <name type="scientific">Methanosarcina mazei</name>
    <name type="common">Methanosarcina frisia</name>
    <dbReference type="NCBI Taxonomy" id="2209"/>
    <lineage>
        <taxon>Archaea</taxon>
        <taxon>Methanobacteriati</taxon>
        <taxon>Methanobacteriota</taxon>
        <taxon>Stenosarchaea group</taxon>
        <taxon>Methanomicrobia</taxon>
        <taxon>Methanosarcinales</taxon>
        <taxon>Methanosarcinaceae</taxon>
        <taxon>Methanosarcina</taxon>
    </lineage>
</organism>
<feature type="compositionally biased region" description="Low complexity" evidence="6">
    <location>
        <begin position="311"/>
        <end position="328"/>
    </location>
</feature>
<evidence type="ECO:0000256" key="5">
    <source>
        <dbReference type="SAM" id="Coils"/>
    </source>
</evidence>
<feature type="region of interest" description="Disordered" evidence="6">
    <location>
        <begin position="251"/>
        <end position="273"/>
    </location>
</feature>